<evidence type="ECO:0000313" key="33">
    <source>
        <dbReference type="Ensembl" id="ENSLCNP00005029768.1"/>
    </source>
</evidence>
<evidence type="ECO:0000256" key="23">
    <source>
        <dbReference type="ARBA" id="ARBA00052448"/>
    </source>
</evidence>
<keyword evidence="7" id="KW-1133">Transmembrane helix</keyword>
<evidence type="ECO:0000256" key="17">
    <source>
        <dbReference type="ARBA" id="ARBA00037929"/>
    </source>
</evidence>
<comment type="catalytic activity">
    <reaction evidence="23">
        <text>4alpha-methyl-5alpha-cholest-8-en-3-one + NADPH + H(+) = 4alpha-methyl-5alpha-cholest-8-en-3beta-ol + NADP(+)</text>
        <dbReference type="Rhea" id="RHEA:46832"/>
        <dbReference type="ChEBI" id="CHEBI:15378"/>
        <dbReference type="ChEBI" id="CHEBI:57783"/>
        <dbReference type="ChEBI" id="CHEBI:58349"/>
        <dbReference type="ChEBI" id="CHEBI:87050"/>
        <dbReference type="ChEBI" id="CHEBI:87051"/>
    </reaction>
    <physiologicalReaction direction="left-to-right" evidence="23">
        <dbReference type="Rhea" id="RHEA:46833"/>
    </physiologicalReaction>
</comment>
<evidence type="ECO:0000256" key="4">
    <source>
        <dbReference type="ARBA" id="ARBA00022824"/>
    </source>
</evidence>
<evidence type="ECO:0000256" key="20">
    <source>
        <dbReference type="ARBA" id="ARBA00051795"/>
    </source>
</evidence>
<protein>
    <recommendedName>
        <fullName evidence="28">3-keto-steroid reductase/17-beta-hydroxysteroid dehydrogenase 7</fullName>
        <ecNumber evidence="27">1.1.1.210</ecNumber>
        <ecNumber evidence="15">1.1.1.270</ecNumber>
        <ecNumber evidence="16">1.1.1.62</ecNumber>
    </recommendedName>
    <alternativeName>
        <fullName evidence="30">17-beta-hydroxysteroid dehydrogenase 7</fullName>
    </alternativeName>
    <alternativeName>
        <fullName evidence="31">3-keto-steroid reductase</fullName>
    </alternativeName>
    <alternativeName>
        <fullName evidence="29">Dihydrotestosterone oxidoreductase</fullName>
    </alternativeName>
    <alternativeName>
        <fullName evidence="32">Estradiol 17-beta-dehydrogenase 7</fullName>
    </alternativeName>
</protein>
<accession>A0A667IW88</accession>
<keyword evidence="9" id="KW-0520">NAD</keyword>
<reference evidence="33" key="1">
    <citation type="submission" date="2025-08" db="UniProtKB">
        <authorList>
            <consortium name="Ensembl"/>
        </authorList>
    </citation>
    <scope>IDENTIFICATION</scope>
</reference>
<dbReference type="UniPathway" id="UPA00770">
    <property type="reaction ID" value="UER00758"/>
</dbReference>
<keyword evidence="34" id="KW-1185">Reference proteome</keyword>
<dbReference type="GO" id="GO:0004303">
    <property type="term" value="F:estradiol 17-beta-dehydrogenase [NAD(P)+] activity"/>
    <property type="evidence" value="ECO:0007669"/>
    <property type="project" value="UniProtKB-EC"/>
</dbReference>
<evidence type="ECO:0000256" key="9">
    <source>
        <dbReference type="ARBA" id="ARBA00023027"/>
    </source>
</evidence>
<dbReference type="PANTHER" id="PTHR44442">
    <property type="entry name" value="3-KETO-STEROID REDUCTASE"/>
    <property type="match status" value="1"/>
</dbReference>
<gene>
    <name evidence="33" type="primary">HSD17B7</name>
</gene>
<evidence type="ECO:0000256" key="5">
    <source>
        <dbReference type="ARBA" id="ARBA00022857"/>
    </source>
</evidence>
<comment type="catalytic activity">
    <reaction evidence="22">
        <text>4alpha-methyl-5alpha-cholest-7-en-3beta-ol + NADP(+) = 4alpha-methyl-5alpha-cholest-7-en-3-one + NADPH + H(+)</text>
        <dbReference type="Rhea" id="RHEA:18409"/>
        <dbReference type="ChEBI" id="CHEBI:15378"/>
        <dbReference type="ChEBI" id="CHEBI:16495"/>
        <dbReference type="ChEBI" id="CHEBI:18378"/>
        <dbReference type="ChEBI" id="CHEBI:57783"/>
        <dbReference type="ChEBI" id="CHEBI:58349"/>
        <dbReference type="EC" id="1.1.1.270"/>
    </reaction>
    <physiologicalReaction direction="right-to-left" evidence="22">
        <dbReference type="Rhea" id="RHEA:18411"/>
    </physiologicalReaction>
</comment>
<sequence>MRKAVLVTGASSGVGLALCKRLLEEDHELHLCLACRNRSKAEAVRAALLASHPLAEVSIVQVDVSDLQSVFRASRELKQRFQRLDYVYLNAGIMPNPQLNIKALFSGLFSRKVIHMFSTAEGLLTQEDQITADGLQEVFETNVFGHFILIQELAPLLCHSDSPSQLIWTSSRNARKSNFCLEDIQHSRGQEPYSSSKYAVDLLSVAVNRNFNSRGLYSSVVCPGTMVTNMTCGILPPFVWTLLMPIIWLLRFFANAFTLTPYNGTEALVWLFHQKPESLNPLTKYLSATTGFGSNYVMTQKVNVFTCGSAAELALMASRLPFPRFPFWSLASHWPVFLSICSLLPPASGPLHVLCLNVYLFFQLTDNFCLRLRPRLVPQPCVTR</sequence>
<evidence type="ECO:0000256" key="1">
    <source>
        <dbReference type="ARBA" id="ARBA00004389"/>
    </source>
</evidence>
<comment type="catalytic activity">
    <reaction evidence="21">
        <text>a 3beta-hydroxysteroid + NADP(+) = a 3-oxosteroid + NADPH + H(+)</text>
        <dbReference type="Rhea" id="RHEA:34787"/>
        <dbReference type="ChEBI" id="CHEBI:15378"/>
        <dbReference type="ChEBI" id="CHEBI:36836"/>
        <dbReference type="ChEBI" id="CHEBI:47788"/>
        <dbReference type="ChEBI" id="CHEBI:57783"/>
        <dbReference type="ChEBI" id="CHEBI:58349"/>
        <dbReference type="EC" id="1.1.1.270"/>
    </reaction>
    <physiologicalReaction direction="right-to-left" evidence="21">
        <dbReference type="Rhea" id="RHEA:34789"/>
    </physiologicalReaction>
</comment>
<comment type="pathway">
    <text evidence="17">Steroid biosynthesis; estrogen biosynthesis.</text>
</comment>
<keyword evidence="5" id="KW-0521">NADP</keyword>
<evidence type="ECO:0000256" key="10">
    <source>
        <dbReference type="ARBA" id="ARBA00023098"/>
    </source>
</evidence>
<dbReference type="CDD" id="cd08941">
    <property type="entry name" value="3KS_SDR_c"/>
    <property type="match status" value="1"/>
</dbReference>
<dbReference type="EC" id="1.1.1.270" evidence="15"/>
<evidence type="ECO:0000256" key="28">
    <source>
        <dbReference type="ARBA" id="ARBA00071031"/>
    </source>
</evidence>
<dbReference type="GO" id="GO:0005789">
    <property type="term" value="C:endoplasmic reticulum membrane"/>
    <property type="evidence" value="ECO:0007669"/>
    <property type="project" value="UniProtKB-SubCell"/>
</dbReference>
<evidence type="ECO:0000256" key="13">
    <source>
        <dbReference type="ARBA" id="ARBA00023589"/>
    </source>
</evidence>
<dbReference type="PRINTS" id="PR00081">
    <property type="entry name" value="GDHRDH"/>
</dbReference>
<dbReference type="AlphaFoldDB" id="A0A667IW88"/>
<organism evidence="33 34">
    <name type="scientific">Lynx canadensis</name>
    <name type="common">Canada lynx</name>
    <name type="synonym">Felis canadensis</name>
    <dbReference type="NCBI Taxonomy" id="61383"/>
    <lineage>
        <taxon>Eukaryota</taxon>
        <taxon>Metazoa</taxon>
        <taxon>Chordata</taxon>
        <taxon>Craniata</taxon>
        <taxon>Vertebrata</taxon>
        <taxon>Euteleostomi</taxon>
        <taxon>Mammalia</taxon>
        <taxon>Eutheria</taxon>
        <taxon>Laurasiatheria</taxon>
        <taxon>Carnivora</taxon>
        <taxon>Feliformia</taxon>
        <taxon>Felidae</taxon>
        <taxon>Felinae</taxon>
        <taxon>Lynx</taxon>
    </lineage>
</organism>
<evidence type="ECO:0000256" key="25">
    <source>
        <dbReference type="ARBA" id="ARBA00052561"/>
    </source>
</evidence>
<comment type="subunit">
    <text evidence="26">Binds to the short form of prolactin receptor.</text>
</comment>
<keyword evidence="6" id="KW-0752">Steroid biosynthesis</keyword>
<dbReference type="InterPro" id="IPR036291">
    <property type="entry name" value="NAD(P)-bd_dom_sf"/>
</dbReference>
<evidence type="ECO:0000256" key="30">
    <source>
        <dbReference type="ARBA" id="ARBA00081545"/>
    </source>
</evidence>
<keyword evidence="2" id="KW-0444">Lipid biosynthesis</keyword>
<evidence type="ECO:0000256" key="6">
    <source>
        <dbReference type="ARBA" id="ARBA00022955"/>
    </source>
</evidence>
<keyword evidence="3" id="KW-0812">Transmembrane</keyword>
<proteinExistence type="inferred from homology"/>
<evidence type="ECO:0000256" key="22">
    <source>
        <dbReference type="ARBA" id="ARBA00052439"/>
    </source>
</evidence>
<comment type="catalytic activity">
    <reaction evidence="19">
        <text>5alpha-cholest-8-en-3-one + NADPH + H(+) = 5alpha-cholest-8-en-3beta-ol + NADP(+)</text>
        <dbReference type="Rhea" id="RHEA:46852"/>
        <dbReference type="ChEBI" id="CHEBI:15378"/>
        <dbReference type="ChEBI" id="CHEBI:16608"/>
        <dbReference type="ChEBI" id="CHEBI:57783"/>
        <dbReference type="ChEBI" id="CHEBI:58349"/>
        <dbReference type="ChEBI" id="CHEBI:87056"/>
    </reaction>
    <physiologicalReaction direction="left-to-right" evidence="19">
        <dbReference type="Rhea" id="RHEA:46853"/>
    </physiologicalReaction>
</comment>
<dbReference type="Proteomes" id="UP000472241">
    <property type="component" value="Unplaced"/>
</dbReference>
<dbReference type="SUPFAM" id="SSF51735">
    <property type="entry name" value="NAD(P)-binding Rossmann-fold domains"/>
    <property type="match status" value="1"/>
</dbReference>
<dbReference type="EC" id="1.1.1.62" evidence="16"/>
<evidence type="ECO:0000256" key="18">
    <source>
        <dbReference type="ARBA" id="ARBA00048246"/>
    </source>
</evidence>
<evidence type="ECO:0000256" key="8">
    <source>
        <dbReference type="ARBA" id="ARBA00023002"/>
    </source>
</evidence>
<comment type="catalytic activity">
    <reaction evidence="25">
        <text>zymosterone + NADPH + H(+) = zymosterol + NADP(+)</text>
        <dbReference type="Rhea" id="RHEA:33459"/>
        <dbReference type="ChEBI" id="CHEBI:15378"/>
        <dbReference type="ChEBI" id="CHEBI:18252"/>
        <dbReference type="ChEBI" id="CHEBI:52386"/>
        <dbReference type="ChEBI" id="CHEBI:57783"/>
        <dbReference type="ChEBI" id="CHEBI:58349"/>
    </reaction>
    <physiologicalReaction direction="left-to-right" evidence="25">
        <dbReference type="Rhea" id="RHEA:33460"/>
    </physiologicalReaction>
</comment>
<evidence type="ECO:0000256" key="16">
    <source>
        <dbReference type="ARBA" id="ARBA00024072"/>
    </source>
</evidence>
<evidence type="ECO:0000256" key="12">
    <source>
        <dbReference type="ARBA" id="ARBA00023180"/>
    </source>
</evidence>
<evidence type="ECO:0000256" key="3">
    <source>
        <dbReference type="ARBA" id="ARBA00022692"/>
    </source>
</evidence>
<dbReference type="PANTHER" id="PTHR44442:SF1">
    <property type="entry name" value="3-KETO-STEROID REDUCTASE_17-BETA-HYDROXYSTEROID DEHYDROGENASE 7"/>
    <property type="match status" value="1"/>
</dbReference>
<dbReference type="EC" id="1.1.1.210" evidence="27"/>
<dbReference type="Pfam" id="PF00106">
    <property type="entry name" value="adh_short"/>
    <property type="match status" value="1"/>
</dbReference>
<evidence type="ECO:0000256" key="11">
    <source>
        <dbReference type="ARBA" id="ARBA00023136"/>
    </source>
</evidence>
<comment type="subcellular location">
    <subcellularLocation>
        <location evidence="1">Endoplasmic reticulum membrane</location>
        <topology evidence="1">Single-pass membrane protein</topology>
    </subcellularLocation>
</comment>
<keyword evidence="12" id="KW-0325">Glycoprotein</keyword>
<evidence type="ECO:0000256" key="29">
    <source>
        <dbReference type="ARBA" id="ARBA00077091"/>
    </source>
</evidence>
<evidence type="ECO:0000256" key="19">
    <source>
        <dbReference type="ARBA" id="ARBA00050673"/>
    </source>
</evidence>
<name>A0A667IW88_LYNCA</name>
<dbReference type="InterPro" id="IPR002347">
    <property type="entry name" value="SDR_fam"/>
</dbReference>
<keyword evidence="10" id="KW-0443">Lipid metabolism</keyword>
<comment type="pathway">
    <text evidence="13">Steroid biosynthesis; zymosterol biosynthesis; zymosterol from lanosterol: step 5/6.</text>
</comment>
<dbReference type="InterPro" id="IPR042829">
    <property type="entry name" value="HSD17B7/Erg27"/>
</dbReference>
<keyword evidence="4" id="KW-0256">Endoplasmic reticulum</keyword>
<evidence type="ECO:0000256" key="31">
    <source>
        <dbReference type="ARBA" id="ARBA00083156"/>
    </source>
</evidence>
<reference evidence="33" key="2">
    <citation type="submission" date="2025-09" db="UniProtKB">
        <authorList>
            <consortium name="Ensembl"/>
        </authorList>
    </citation>
    <scope>IDENTIFICATION</scope>
</reference>
<dbReference type="GO" id="GO:0006695">
    <property type="term" value="P:cholesterol biosynthetic process"/>
    <property type="evidence" value="ECO:0007669"/>
    <property type="project" value="TreeGrafter"/>
</dbReference>
<comment type="similarity">
    <text evidence="14">Belongs to the short-chain dehydrogenases/reductases (SDR) family. ERG27 subfamily.</text>
</comment>
<evidence type="ECO:0000313" key="34">
    <source>
        <dbReference type="Proteomes" id="UP000472241"/>
    </source>
</evidence>
<evidence type="ECO:0000256" key="32">
    <source>
        <dbReference type="ARBA" id="ARBA00083257"/>
    </source>
</evidence>
<evidence type="ECO:0000256" key="24">
    <source>
        <dbReference type="ARBA" id="ARBA00052450"/>
    </source>
</evidence>
<evidence type="ECO:0000256" key="26">
    <source>
        <dbReference type="ARBA" id="ARBA00063141"/>
    </source>
</evidence>
<dbReference type="GO" id="GO:0000253">
    <property type="term" value="F:3-beta-hydroxysteroid 3-dehydrogenase (NADP+) activity"/>
    <property type="evidence" value="ECO:0007669"/>
    <property type="project" value="UniProtKB-EC"/>
</dbReference>
<dbReference type="GO" id="GO:0006703">
    <property type="term" value="P:estrogen biosynthetic process"/>
    <property type="evidence" value="ECO:0007669"/>
    <property type="project" value="UniProtKB-ARBA"/>
</dbReference>
<dbReference type="Gene3D" id="3.40.50.720">
    <property type="entry name" value="NAD(P)-binding Rossmann-like Domain"/>
    <property type="match status" value="1"/>
</dbReference>
<comment type="catalytic activity">
    <reaction evidence="24">
        <text>17beta-estradiol + NADP(+) = estrone + NADPH + H(+)</text>
        <dbReference type="Rhea" id="RHEA:24616"/>
        <dbReference type="ChEBI" id="CHEBI:15378"/>
        <dbReference type="ChEBI" id="CHEBI:16469"/>
        <dbReference type="ChEBI" id="CHEBI:17263"/>
        <dbReference type="ChEBI" id="CHEBI:57783"/>
        <dbReference type="ChEBI" id="CHEBI:58349"/>
        <dbReference type="EC" id="1.1.1.62"/>
    </reaction>
    <physiologicalReaction direction="right-to-left" evidence="24">
        <dbReference type="Rhea" id="RHEA:24618"/>
    </physiologicalReaction>
</comment>
<evidence type="ECO:0000256" key="27">
    <source>
        <dbReference type="ARBA" id="ARBA00066807"/>
    </source>
</evidence>
<dbReference type="FunFam" id="3.40.50.720:FF:000289">
    <property type="entry name" value="Hydroxysteroid 17-beta dehydrogenase 7"/>
    <property type="match status" value="1"/>
</dbReference>
<comment type="catalytic activity">
    <reaction evidence="20">
        <text>5alpha-androstane-3beta,17beta-diol + NADP(+) = 17beta-hydroxy-5alpha-androstan-3-one + NADPH + H(+)</text>
        <dbReference type="Rhea" id="RHEA:16297"/>
        <dbReference type="ChEBI" id="CHEBI:15378"/>
        <dbReference type="ChEBI" id="CHEBI:16330"/>
        <dbReference type="ChEBI" id="CHEBI:18329"/>
        <dbReference type="ChEBI" id="CHEBI:57783"/>
        <dbReference type="ChEBI" id="CHEBI:58349"/>
        <dbReference type="EC" id="1.1.1.210"/>
    </reaction>
    <physiologicalReaction direction="right-to-left" evidence="20">
        <dbReference type="Rhea" id="RHEA:16299"/>
    </physiologicalReaction>
</comment>
<keyword evidence="8" id="KW-0560">Oxidoreductase</keyword>
<evidence type="ECO:0000256" key="21">
    <source>
        <dbReference type="ARBA" id="ARBA00051929"/>
    </source>
</evidence>
<evidence type="ECO:0000256" key="2">
    <source>
        <dbReference type="ARBA" id="ARBA00022516"/>
    </source>
</evidence>
<evidence type="ECO:0000256" key="7">
    <source>
        <dbReference type="ARBA" id="ARBA00022989"/>
    </source>
</evidence>
<comment type="catalytic activity">
    <reaction evidence="18">
        <text>3-dehydro-4alpha-methylzymosterol + NADPH + H(+) = 4alpha-methylzymosterol + NADP(+)</text>
        <dbReference type="Rhea" id="RHEA:36379"/>
        <dbReference type="ChEBI" id="CHEBI:1949"/>
        <dbReference type="ChEBI" id="CHEBI:15378"/>
        <dbReference type="ChEBI" id="CHEBI:57783"/>
        <dbReference type="ChEBI" id="CHEBI:58349"/>
        <dbReference type="ChEBI" id="CHEBI:136486"/>
        <dbReference type="EC" id="1.1.1.270"/>
    </reaction>
    <physiologicalReaction direction="left-to-right" evidence="18">
        <dbReference type="Rhea" id="RHEA:36380"/>
    </physiologicalReaction>
</comment>
<dbReference type="InterPro" id="IPR052834">
    <property type="entry name" value="3KSR/17beta-HSD"/>
</dbReference>
<dbReference type="GO" id="GO:0047024">
    <property type="term" value="F:5-alpha-androstane-3-beta,17-beta-diol dehydrogenase (NADP+) activity"/>
    <property type="evidence" value="ECO:0007669"/>
    <property type="project" value="UniProtKB-EC"/>
</dbReference>
<evidence type="ECO:0000256" key="15">
    <source>
        <dbReference type="ARBA" id="ARBA00023621"/>
    </source>
</evidence>
<dbReference type="Ensembl" id="ENSLCNT00005033235.1">
    <property type="protein sequence ID" value="ENSLCNP00005029768.1"/>
    <property type="gene ID" value="ENSLCNG00005019368.1"/>
</dbReference>
<keyword evidence="11" id="KW-0472">Membrane</keyword>
<evidence type="ECO:0000256" key="14">
    <source>
        <dbReference type="ARBA" id="ARBA00023593"/>
    </source>
</evidence>